<proteinExistence type="predicted"/>
<dbReference type="Proteomes" id="UP000887540">
    <property type="component" value="Unplaced"/>
</dbReference>
<evidence type="ECO:0000256" key="2">
    <source>
        <dbReference type="SAM" id="SignalP"/>
    </source>
</evidence>
<organism evidence="3 4">
    <name type="scientific">Acrobeloides nanus</name>
    <dbReference type="NCBI Taxonomy" id="290746"/>
    <lineage>
        <taxon>Eukaryota</taxon>
        <taxon>Metazoa</taxon>
        <taxon>Ecdysozoa</taxon>
        <taxon>Nematoda</taxon>
        <taxon>Chromadorea</taxon>
        <taxon>Rhabditida</taxon>
        <taxon>Tylenchina</taxon>
        <taxon>Cephalobomorpha</taxon>
        <taxon>Cephaloboidea</taxon>
        <taxon>Cephalobidae</taxon>
        <taxon>Acrobeloides</taxon>
    </lineage>
</organism>
<keyword evidence="3" id="KW-1185">Reference proteome</keyword>
<evidence type="ECO:0000313" key="4">
    <source>
        <dbReference type="WBParaSite" id="ACRNAN_scaffold145.g26546.t1"/>
    </source>
</evidence>
<feature type="signal peptide" evidence="2">
    <location>
        <begin position="1"/>
        <end position="18"/>
    </location>
</feature>
<protein>
    <submittedName>
        <fullName evidence="4">Uncharacterized protein</fullName>
    </submittedName>
</protein>
<dbReference type="WBParaSite" id="ACRNAN_scaffold145.g26546.t1">
    <property type="protein sequence ID" value="ACRNAN_scaffold145.g26546.t1"/>
    <property type="gene ID" value="ACRNAN_scaffold145.g26546"/>
</dbReference>
<accession>A0A914CVB3</accession>
<keyword evidence="2" id="KW-0732">Signal</keyword>
<keyword evidence="1" id="KW-1133">Transmembrane helix</keyword>
<dbReference type="AlphaFoldDB" id="A0A914CVB3"/>
<name>A0A914CVB3_9BILA</name>
<evidence type="ECO:0000256" key="1">
    <source>
        <dbReference type="SAM" id="Phobius"/>
    </source>
</evidence>
<reference evidence="4" key="1">
    <citation type="submission" date="2022-11" db="UniProtKB">
        <authorList>
            <consortium name="WormBaseParasite"/>
        </authorList>
    </citation>
    <scope>IDENTIFICATION</scope>
</reference>
<feature type="chain" id="PRO_5037298636" evidence="2">
    <location>
        <begin position="19"/>
        <end position="153"/>
    </location>
</feature>
<keyword evidence="1" id="KW-0472">Membrane</keyword>
<keyword evidence="1" id="KW-0812">Transmembrane</keyword>
<feature type="transmembrane region" description="Helical" evidence="1">
    <location>
        <begin position="116"/>
        <end position="138"/>
    </location>
</feature>
<evidence type="ECO:0000313" key="3">
    <source>
        <dbReference type="Proteomes" id="UP000887540"/>
    </source>
</evidence>
<sequence>MLWVYMFTCLSLSTESTMENISAREIHGRVPFFNASYWYDTFQPLVLWNDKKFVPNSYIDCYQHSIYQDDNELKNVCTLYFNGSKFVFSSESMNRNAPASTAIYFHEKYKRNLNRVLWAIGICTFVSILGGFIMTLTFHDNGSEESKNVIENA</sequence>